<name>A0A1Y3PKT4_9BACI</name>
<evidence type="ECO:0000313" key="7">
    <source>
        <dbReference type="EMBL" id="OUM87953.1"/>
    </source>
</evidence>
<comment type="subcellular location">
    <subcellularLocation>
        <location evidence="1">Cell membrane</location>
        <topology evidence="1">Multi-pass membrane protein</topology>
    </subcellularLocation>
</comment>
<evidence type="ECO:0000256" key="5">
    <source>
        <dbReference type="ARBA" id="ARBA00023136"/>
    </source>
</evidence>
<feature type="transmembrane region" description="Helical" evidence="6">
    <location>
        <begin position="150"/>
        <end position="170"/>
    </location>
</feature>
<dbReference type="GO" id="GO:0015658">
    <property type="term" value="F:branched-chain amino acid transmembrane transporter activity"/>
    <property type="evidence" value="ECO:0007669"/>
    <property type="project" value="InterPro"/>
</dbReference>
<feature type="transmembrane region" description="Helical" evidence="6">
    <location>
        <begin position="58"/>
        <end position="76"/>
    </location>
</feature>
<dbReference type="AlphaFoldDB" id="A0A1Y3PKT4"/>
<proteinExistence type="predicted"/>
<dbReference type="Proteomes" id="UP000196475">
    <property type="component" value="Unassembled WGS sequence"/>
</dbReference>
<feature type="transmembrane region" description="Helical" evidence="6">
    <location>
        <begin position="7"/>
        <end position="25"/>
    </location>
</feature>
<dbReference type="PANTHER" id="PTHR30482">
    <property type="entry name" value="HIGH-AFFINITY BRANCHED-CHAIN AMINO ACID TRANSPORT SYSTEM PERMEASE"/>
    <property type="match status" value="1"/>
</dbReference>
<feature type="transmembrane region" description="Helical" evidence="6">
    <location>
        <begin position="31"/>
        <end position="51"/>
    </location>
</feature>
<keyword evidence="3 6" id="KW-0812">Transmembrane</keyword>
<dbReference type="CDD" id="cd06581">
    <property type="entry name" value="TM_PBP1_LivM_like"/>
    <property type="match status" value="1"/>
</dbReference>
<dbReference type="GO" id="GO:0005886">
    <property type="term" value="C:plasma membrane"/>
    <property type="evidence" value="ECO:0007669"/>
    <property type="project" value="UniProtKB-SubCell"/>
</dbReference>
<organism evidence="7 8">
    <name type="scientific">Bacillus thermozeamaize</name>
    <dbReference type="NCBI Taxonomy" id="230954"/>
    <lineage>
        <taxon>Bacteria</taxon>
        <taxon>Bacillati</taxon>
        <taxon>Bacillota</taxon>
        <taxon>Bacilli</taxon>
        <taxon>Bacillales</taxon>
        <taxon>Bacillaceae</taxon>
        <taxon>Bacillus</taxon>
    </lineage>
</organism>
<dbReference type="InterPro" id="IPR001851">
    <property type="entry name" value="ABC_transp_permease"/>
</dbReference>
<keyword evidence="4 6" id="KW-1133">Transmembrane helix</keyword>
<evidence type="ECO:0000256" key="2">
    <source>
        <dbReference type="ARBA" id="ARBA00022475"/>
    </source>
</evidence>
<dbReference type="EMBL" id="LZRT01000067">
    <property type="protein sequence ID" value="OUM87953.1"/>
    <property type="molecule type" value="Genomic_DNA"/>
</dbReference>
<keyword evidence="5 6" id="KW-0472">Membrane</keyword>
<dbReference type="PANTHER" id="PTHR30482:SF10">
    <property type="entry name" value="HIGH-AFFINITY BRANCHED-CHAIN AMINO ACID TRANSPORT PROTEIN BRAE"/>
    <property type="match status" value="1"/>
</dbReference>
<evidence type="ECO:0000256" key="6">
    <source>
        <dbReference type="SAM" id="Phobius"/>
    </source>
</evidence>
<evidence type="ECO:0000313" key="8">
    <source>
        <dbReference type="Proteomes" id="UP000196475"/>
    </source>
</evidence>
<dbReference type="InterPro" id="IPR043428">
    <property type="entry name" value="LivM-like"/>
</dbReference>
<evidence type="ECO:0008006" key="9">
    <source>
        <dbReference type="Google" id="ProtNLM"/>
    </source>
</evidence>
<feature type="transmembrane region" description="Helical" evidence="6">
    <location>
        <begin position="82"/>
        <end position="104"/>
    </location>
</feature>
<accession>A0A1Y3PKT4</accession>
<protein>
    <recommendedName>
        <fullName evidence="9">Branched-chain amino acid ABC transporter permease</fullName>
    </recommendedName>
</protein>
<feature type="transmembrane region" description="Helical" evidence="6">
    <location>
        <begin position="111"/>
        <end position="130"/>
    </location>
</feature>
<evidence type="ECO:0000256" key="1">
    <source>
        <dbReference type="ARBA" id="ARBA00004651"/>
    </source>
</evidence>
<keyword evidence="2" id="KW-1003">Cell membrane</keyword>
<feature type="transmembrane region" description="Helical" evidence="6">
    <location>
        <begin position="232"/>
        <end position="254"/>
    </location>
</feature>
<gene>
    <name evidence="7" type="ORF">BAA01_11005</name>
</gene>
<reference evidence="8" key="1">
    <citation type="submission" date="2016-06" db="EMBL/GenBank/DDBJ databases">
        <authorList>
            <person name="Nascimento L."/>
            <person name="Pereira R.V."/>
            <person name="Martins L.F."/>
            <person name="Quaggio R.B."/>
            <person name="Silva A.M."/>
            <person name="Setubal J.C."/>
        </authorList>
    </citation>
    <scope>NUCLEOTIDE SEQUENCE [LARGE SCALE GENOMIC DNA]</scope>
</reference>
<feature type="transmembrane region" description="Helical" evidence="6">
    <location>
        <begin position="200"/>
        <end position="220"/>
    </location>
</feature>
<sequence length="308" mass="33390">MLTRFKNVYLFVIAFSLVLALIPVITDSYYLLSVLTLANLYAVFVVSWDIVSGYIGKLNLGQALFIGFGAYAVGILHDSIGIIPSMLVGALLSVLAALVIGVASLKLTGPYFSLTTMALPLIFYQLAYTFRDLSGGEFGLNISGGVSRLTLFYITLGFMLICVLFTLSIVRSRTGKIFIAIREDELGCAALGNNVLYYKLLAFSLSALMSGLGGGLLAVYLRHVSPQVFELWQSLIILIMGIAGGMGTILGPMLGAYGLSFLTEWLRSTEQYQDLIYAGLLVIFVMLLPNGLATLRRHLSAFRNKSSG</sequence>
<evidence type="ECO:0000256" key="4">
    <source>
        <dbReference type="ARBA" id="ARBA00022989"/>
    </source>
</evidence>
<comment type="caution">
    <text evidence="7">The sequence shown here is derived from an EMBL/GenBank/DDBJ whole genome shotgun (WGS) entry which is preliminary data.</text>
</comment>
<evidence type="ECO:0000256" key="3">
    <source>
        <dbReference type="ARBA" id="ARBA00022692"/>
    </source>
</evidence>
<dbReference type="Pfam" id="PF02653">
    <property type="entry name" value="BPD_transp_2"/>
    <property type="match status" value="1"/>
</dbReference>
<feature type="transmembrane region" description="Helical" evidence="6">
    <location>
        <begin position="275"/>
        <end position="295"/>
    </location>
</feature>